<dbReference type="AlphaFoldDB" id="A0A3P5ZPG5"/>
<dbReference type="Proteomes" id="UP000694005">
    <property type="component" value="Chromosome A03"/>
</dbReference>
<feature type="non-terminal residue" evidence="2">
    <location>
        <position position="1"/>
    </location>
</feature>
<evidence type="ECO:0000313" key="2">
    <source>
        <dbReference type="EMBL" id="VDC79969.1"/>
    </source>
</evidence>
<protein>
    <submittedName>
        <fullName evidence="1">Uncharacterized protein</fullName>
    </submittedName>
</protein>
<dbReference type="EMBL" id="LS974619">
    <property type="protein sequence ID" value="CAG7880576.1"/>
    <property type="molecule type" value="Genomic_DNA"/>
</dbReference>
<evidence type="ECO:0000313" key="1">
    <source>
        <dbReference type="EMBL" id="CAG7880576.1"/>
    </source>
</evidence>
<accession>A0A3P5ZPG5</accession>
<reference evidence="2" key="1">
    <citation type="submission" date="2018-11" db="EMBL/GenBank/DDBJ databases">
        <authorList>
            <consortium name="Genoscope - CEA"/>
            <person name="William W."/>
        </authorList>
    </citation>
    <scope>NUCLEOTIDE SEQUENCE</scope>
</reference>
<sequence>LNRCLEGVSGEDGGAFELGGVPVVRSWEMAPGFRLWRFSGVDRSGCA</sequence>
<organism evidence="2">
    <name type="scientific">Brassica campestris</name>
    <name type="common">Field mustard</name>
    <dbReference type="NCBI Taxonomy" id="3711"/>
    <lineage>
        <taxon>Eukaryota</taxon>
        <taxon>Viridiplantae</taxon>
        <taxon>Streptophyta</taxon>
        <taxon>Embryophyta</taxon>
        <taxon>Tracheophyta</taxon>
        <taxon>Spermatophyta</taxon>
        <taxon>Magnoliopsida</taxon>
        <taxon>eudicotyledons</taxon>
        <taxon>Gunneridae</taxon>
        <taxon>Pentapetalae</taxon>
        <taxon>rosids</taxon>
        <taxon>malvids</taxon>
        <taxon>Brassicales</taxon>
        <taxon>Brassicaceae</taxon>
        <taxon>Brassiceae</taxon>
        <taxon>Brassica</taxon>
    </lineage>
</organism>
<proteinExistence type="predicted"/>
<name>A0A3P5ZPG5_BRACM</name>
<dbReference type="EMBL" id="LR031572">
    <property type="protein sequence ID" value="VDC79969.1"/>
    <property type="molecule type" value="Genomic_DNA"/>
</dbReference>
<gene>
    <name evidence="2" type="ORF">BRAA03T11187Z</name>
    <name evidence="1" type="ORF">BRAPAZ1V2_A03P19190.2</name>
</gene>